<reference evidence="1" key="1">
    <citation type="submission" date="2015-04" db="EMBL/GenBank/DDBJ databases">
        <title>The genome sequence of the plant pathogenic Rhizarian Plasmodiophora brassicae reveals insights in its biotrophic life cycle and the origin of chitin synthesis.</title>
        <authorList>
            <person name="Schwelm A."/>
            <person name="Fogelqvist J."/>
            <person name="Knaust A."/>
            <person name="Julke S."/>
            <person name="Lilja T."/>
            <person name="Dhandapani V."/>
            <person name="Bonilla-Rosso G."/>
            <person name="Karlsson M."/>
            <person name="Shevchenko A."/>
            <person name="Choi S.R."/>
            <person name="Kim H.G."/>
            <person name="Park J.Y."/>
            <person name="Lim Y.P."/>
            <person name="Ludwig-Muller J."/>
            <person name="Dixelius C."/>
        </authorList>
    </citation>
    <scope>NUCLEOTIDE SEQUENCE</scope>
    <source>
        <tissue evidence="1">Potato root galls</tissue>
    </source>
</reference>
<evidence type="ECO:0000313" key="1">
    <source>
        <dbReference type="EMBL" id="CRZ07827.1"/>
    </source>
</evidence>
<sequence>DQFQRSSPHVGRIPMTENQLAFLAPVGTEKPPVSQGSAHPLTTCQLRPQAQLKFNLSKAIEKCQRMAQDDVSIGLRYGTPPWMAFQVNPRQSLEKHSQDILKRVAETGVKTKPSSRTINVDSRPKMLSREISRAIYFEAKKIDQEQTDEGLDQVPSKQQSPIEVEKQRAEMILYDIQKQLELERESSPSHRLATQDNNQNCSLQSAHEEVRRVLVQGQRLLHSCGSEPQTREDADALSRSFTDALLPMIQNAEDTINHVHREFPSKRPILENMDTLCSELLNDAIGELAFFFNTYFAEKHAIKEPARNDHLPVKACLGSSDQIASQHVGLADQTKEIMELAELEIKRLSLFDPENEAQITITNEKEIRQCRQNFLNSVHDAYGGLLQEANVMPYQLVQLVSDNLIDDAMAVVSDELTTFFDKEVQFLVEEEFYPLPSLKSTFNSI</sequence>
<dbReference type="EMBL" id="HACM01007385">
    <property type="protein sequence ID" value="CRZ07827.1"/>
    <property type="molecule type" value="Transcribed_RNA"/>
</dbReference>
<protein>
    <submittedName>
        <fullName evidence="1">Uncharacterized protein</fullName>
    </submittedName>
</protein>
<dbReference type="AlphaFoldDB" id="A0A0H5R1N2"/>
<proteinExistence type="predicted"/>
<name>A0A0H5R1N2_9EUKA</name>
<feature type="non-terminal residue" evidence="1">
    <location>
        <position position="1"/>
    </location>
</feature>
<accession>A0A0H5R1N2</accession>
<organism evidence="1">
    <name type="scientific">Spongospora subterranea</name>
    <dbReference type="NCBI Taxonomy" id="70186"/>
    <lineage>
        <taxon>Eukaryota</taxon>
        <taxon>Sar</taxon>
        <taxon>Rhizaria</taxon>
        <taxon>Endomyxa</taxon>
        <taxon>Phytomyxea</taxon>
        <taxon>Plasmodiophorida</taxon>
        <taxon>Plasmodiophoridae</taxon>
        <taxon>Spongospora</taxon>
    </lineage>
</organism>